<proteinExistence type="predicted"/>
<evidence type="ECO:0000313" key="2">
    <source>
        <dbReference type="EMBL" id="SFP23029.1"/>
    </source>
</evidence>
<feature type="region of interest" description="Disordered" evidence="1">
    <location>
        <begin position="59"/>
        <end position="96"/>
    </location>
</feature>
<evidence type="ECO:0000256" key="1">
    <source>
        <dbReference type="SAM" id="MobiDB-lite"/>
    </source>
</evidence>
<dbReference type="EMBL" id="FOXM01000001">
    <property type="protein sequence ID" value="SFP23029.1"/>
    <property type="molecule type" value="Genomic_DNA"/>
</dbReference>
<name>A0A1I5NMJ4_9GAMM</name>
<reference evidence="3" key="1">
    <citation type="submission" date="2016-10" db="EMBL/GenBank/DDBJ databases">
        <authorList>
            <person name="Varghese N."/>
            <person name="Submissions S."/>
        </authorList>
    </citation>
    <scope>NUCLEOTIDE SEQUENCE [LARGE SCALE GENOMIC DNA]</scope>
    <source>
        <strain evidence="3">JCM 18195</strain>
    </source>
</reference>
<dbReference type="AlphaFoldDB" id="A0A1I5NMJ4"/>
<sequence>MELNKAVLDCMQKLRRRLREELGTDIHLSQSDVISALLAACALSDSLQTRQLGEELARLSGTSPAEAAPADPRAQPLYRGQVPSPAAASAPLPGGEERQVRIYRGQRIYV</sequence>
<evidence type="ECO:0000313" key="3">
    <source>
        <dbReference type="Proteomes" id="UP000243084"/>
    </source>
</evidence>
<feature type="compositionally biased region" description="Low complexity" evidence="1">
    <location>
        <begin position="83"/>
        <end position="93"/>
    </location>
</feature>
<organism evidence="2 3">
    <name type="scientific">Geopseudomonas sagittaria</name>
    <dbReference type="NCBI Taxonomy" id="1135990"/>
    <lineage>
        <taxon>Bacteria</taxon>
        <taxon>Pseudomonadati</taxon>
        <taxon>Pseudomonadota</taxon>
        <taxon>Gammaproteobacteria</taxon>
        <taxon>Pseudomonadales</taxon>
        <taxon>Pseudomonadaceae</taxon>
        <taxon>Geopseudomonas</taxon>
    </lineage>
</organism>
<gene>
    <name evidence="2" type="ORF">SAMN05216229_10176</name>
</gene>
<protein>
    <submittedName>
        <fullName evidence="2">Uncharacterized protein</fullName>
    </submittedName>
</protein>
<dbReference type="OrthoDB" id="7013325at2"/>
<keyword evidence="3" id="KW-1185">Reference proteome</keyword>
<dbReference type="Proteomes" id="UP000243084">
    <property type="component" value="Unassembled WGS sequence"/>
</dbReference>
<dbReference type="RefSeq" id="WP_092427115.1">
    <property type="nucleotide sequence ID" value="NZ_FOXM01000001.1"/>
</dbReference>
<accession>A0A1I5NMJ4</accession>